<dbReference type="Pfam" id="PF13424">
    <property type="entry name" value="TPR_12"/>
    <property type="match status" value="1"/>
</dbReference>
<keyword evidence="2" id="KW-0812">Transmembrane</keyword>
<feature type="transmembrane region" description="Helical" evidence="2">
    <location>
        <begin position="341"/>
        <end position="360"/>
    </location>
</feature>
<reference evidence="4 5" key="1">
    <citation type="submission" date="2019-07" db="EMBL/GenBank/DDBJ databases">
        <title>Flavobacterium sp. nov., isolated from glacier ice.</title>
        <authorList>
            <person name="Liu Q."/>
            <person name="Xin Y.-H."/>
        </authorList>
    </citation>
    <scope>NUCLEOTIDE SEQUENCE [LARGE SCALE GENOMIC DNA]</scope>
    <source>
        <strain evidence="4 5">ZT4R6</strain>
    </source>
</reference>
<evidence type="ECO:0000313" key="5">
    <source>
        <dbReference type="Proteomes" id="UP000320643"/>
    </source>
</evidence>
<dbReference type="Gene3D" id="1.25.40.10">
    <property type="entry name" value="Tetratricopeptide repeat domain"/>
    <property type="match status" value="2"/>
</dbReference>
<dbReference type="EMBL" id="VJVZ01000001">
    <property type="protein sequence ID" value="TRW27478.1"/>
    <property type="molecule type" value="Genomic_DNA"/>
</dbReference>
<keyword evidence="2" id="KW-0472">Membrane</keyword>
<dbReference type="SUPFAM" id="SSF46894">
    <property type="entry name" value="C-terminal effector domain of the bipartite response regulators"/>
    <property type="match status" value="1"/>
</dbReference>
<dbReference type="InterPro" id="IPR016032">
    <property type="entry name" value="Sig_transdc_resp-reg_C-effctor"/>
</dbReference>
<feature type="repeat" description="TPR" evidence="1">
    <location>
        <begin position="233"/>
        <end position="266"/>
    </location>
</feature>
<dbReference type="SMART" id="SM00028">
    <property type="entry name" value="TPR"/>
    <property type="match status" value="6"/>
</dbReference>
<dbReference type="InterPro" id="IPR011990">
    <property type="entry name" value="TPR-like_helical_dom_sf"/>
</dbReference>
<keyword evidence="1" id="KW-0802">TPR repeat</keyword>
<sequence length="545" mass="63351">MLAKKLRFFNVGVLLIALVAISSKAISQTRSQCDTIIEKGIDALWKKEHAKSLELLTQARTKAEKNHWHKELYKATINIGSNYYAMHDYGEALNYYMEGYKNAVKNLEPKYEMLVLNNIAVLYSEEKNYDKAKMYFEKAYNTAKEIKDYKNLGLYALNLGNVANQTNDPVKARKYILEGIGYLKDNKETHFLMQANISLAENDLLLGKTVQARSEAQDIYKQLDKPEFKNDRMWLLVLIAKTYTKEQNYNEAITTVQKVFNLNPDVETKADLYRLLSKIYYKQQSYETAIRYKDLVITLDSTLTKIRNTRIFENSKVKFEILNYQNQIAHNQEKISAERKIFLSVLLIVIAIVIIVILMLRQKKAIAEKNQHIAVLQLEKEKSDKLLLEKQITASRFEKEQLQGEVESGNRKLSSKALYLSSRNELIEDILEYLSKKPKFSKDPVLSTHIQSLKNHLRSDNEWEDFIAHFENVNQGFLMRLKELHPGLSANDTRFIAYVYMNLSTKEIAYILNITLVAARKRKERITAKMEIPKDVELFDYISSI</sequence>
<dbReference type="AlphaFoldDB" id="A0A552VAG4"/>
<dbReference type="GO" id="GO:0003677">
    <property type="term" value="F:DNA binding"/>
    <property type="evidence" value="ECO:0007669"/>
    <property type="project" value="InterPro"/>
</dbReference>
<name>A0A552VAG4_9FLAO</name>
<evidence type="ECO:0000256" key="2">
    <source>
        <dbReference type="SAM" id="Phobius"/>
    </source>
</evidence>
<dbReference type="Pfam" id="PF13181">
    <property type="entry name" value="TPR_8"/>
    <property type="match status" value="1"/>
</dbReference>
<feature type="chain" id="PRO_5021731715" evidence="3">
    <location>
        <begin position="26"/>
        <end position="545"/>
    </location>
</feature>
<dbReference type="PANTHER" id="PTHR10098">
    <property type="entry name" value="RAPSYN-RELATED"/>
    <property type="match status" value="1"/>
</dbReference>
<dbReference type="Proteomes" id="UP000320643">
    <property type="component" value="Unassembled WGS sequence"/>
</dbReference>
<dbReference type="SUPFAM" id="SSF48452">
    <property type="entry name" value="TPR-like"/>
    <property type="match status" value="2"/>
</dbReference>
<accession>A0A552VAG4</accession>
<keyword evidence="5" id="KW-1185">Reference proteome</keyword>
<keyword evidence="3" id="KW-0732">Signal</keyword>
<dbReference type="InterPro" id="IPR019734">
    <property type="entry name" value="TPR_rpt"/>
</dbReference>
<keyword evidence="2" id="KW-1133">Transmembrane helix</keyword>
<gene>
    <name evidence="4" type="ORF">FMM05_02225</name>
</gene>
<evidence type="ECO:0000313" key="4">
    <source>
        <dbReference type="EMBL" id="TRW27478.1"/>
    </source>
</evidence>
<feature type="signal peptide" evidence="3">
    <location>
        <begin position="1"/>
        <end position="25"/>
    </location>
</feature>
<evidence type="ECO:0000256" key="3">
    <source>
        <dbReference type="SAM" id="SignalP"/>
    </source>
</evidence>
<dbReference type="PROSITE" id="PS50005">
    <property type="entry name" value="TPR"/>
    <property type="match status" value="1"/>
</dbReference>
<dbReference type="RefSeq" id="WP_143371706.1">
    <property type="nucleotide sequence ID" value="NZ_VJVZ01000001.1"/>
</dbReference>
<protein>
    <submittedName>
        <fullName evidence="4">Tetratricopeptide repeat protein</fullName>
    </submittedName>
</protein>
<comment type="caution">
    <text evidence="4">The sequence shown here is derived from an EMBL/GenBank/DDBJ whole genome shotgun (WGS) entry which is preliminary data.</text>
</comment>
<dbReference type="OrthoDB" id="614964at2"/>
<evidence type="ECO:0000256" key="1">
    <source>
        <dbReference type="PROSITE-ProRule" id="PRU00339"/>
    </source>
</evidence>
<proteinExistence type="predicted"/>
<dbReference type="GO" id="GO:0006355">
    <property type="term" value="P:regulation of DNA-templated transcription"/>
    <property type="evidence" value="ECO:0007669"/>
    <property type="project" value="InterPro"/>
</dbReference>
<organism evidence="4 5">
    <name type="scientific">Flavobacterium zepuense</name>
    <dbReference type="NCBI Taxonomy" id="2593302"/>
    <lineage>
        <taxon>Bacteria</taxon>
        <taxon>Pseudomonadati</taxon>
        <taxon>Bacteroidota</taxon>
        <taxon>Flavobacteriia</taxon>
        <taxon>Flavobacteriales</taxon>
        <taxon>Flavobacteriaceae</taxon>
        <taxon>Flavobacterium</taxon>
    </lineage>
</organism>